<evidence type="ECO:0000313" key="2">
    <source>
        <dbReference type="Proteomes" id="UP000597877"/>
    </source>
</evidence>
<dbReference type="EMBL" id="JACOOZ010000003">
    <property type="protein sequence ID" value="MBC5667461.1"/>
    <property type="molecule type" value="Genomic_DNA"/>
</dbReference>
<proteinExistence type="predicted"/>
<keyword evidence="2" id="KW-1185">Reference proteome</keyword>
<gene>
    <name evidence="1" type="ORF">H8S00_05620</name>
</gene>
<dbReference type="RefSeq" id="WP_021952899.1">
    <property type="nucleotide sequence ID" value="NZ_JACOOZ010000003.1"/>
</dbReference>
<accession>A0ABR7F1L3</accession>
<comment type="caution">
    <text evidence="1">The sequence shown here is derived from an EMBL/GenBank/DDBJ whole genome shotgun (WGS) entry which is preliminary data.</text>
</comment>
<reference evidence="1 2" key="1">
    <citation type="submission" date="2020-08" db="EMBL/GenBank/DDBJ databases">
        <title>Genome public.</title>
        <authorList>
            <person name="Liu C."/>
            <person name="Sun Q."/>
        </authorList>
    </citation>
    <scope>NUCLEOTIDE SEQUENCE [LARGE SCALE GENOMIC DNA]</scope>
    <source>
        <strain evidence="1 2">BX4</strain>
    </source>
</reference>
<sequence length="133" mass="16026">MVLIVCLDLNNGMYFNNRRQSRDREVIKDIAFITKNNNLIMTEYSHKLFENECENIVITDDFEGQYLENDFCFVENEDVQLENIKKIIVYRWDKVYPSDYCLNLEGYHLTSTLEFKGYSHEKIVKEVYLRNEE</sequence>
<name>A0ABR7F1L3_9FIRM</name>
<evidence type="ECO:0000313" key="1">
    <source>
        <dbReference type="EMBL" id="MBC5667461.1"/>
    </source>
</evidence>
<protein>
    <submittedName>
        <fullName evidence="1">Ribonuclease Z</fullName>
    </submittedName>
</protein>
<dbReference type="Proteomes" id="UP000597877">
    <property type="component" value="Unassembled WGS sequence"/>
</dbReference>
<organism evidence="1 2">
    <name type="scientific">Eubacterium segne</name>
    <dbReference type="NCBI Taxonomy" id="2763045"/>
    <lineage>
        <taxon>Bacteria</taxon>
        <taxon>Bacillati</taxon>
        <taxon>Bacillota</taxon>
        <taxon>Clostridia</taxon>
        <taxon>Eubacteriales</taxon>
        <taxon>Eubacteriaceae</taxon>
        <taxon>Eubacterium</taxon>
    </lineage>
</organism>